<gene>
    <name evidence="2" type="ORF">NP493_817g00015</name>
</gene>
<evidence type="ECO:0000313" key="2">
    <source>
        <dbReference type="EMBL" id="KAK2174211.1"/>
    </source>
</evidence>
<sequence>MVHSYVNSAITMFTLVTVDVDLCHACKKSINNTQNEVERHPGPDIHSRLASRGP</sequence>
<dbReference type="EMBL" id="JAODUO010000817">
    <property type="protein sequence ID" value="KAK2174211.1"/>
    <property type="molecule type" value="Genomic_DNA"/>
</dbReference>
<accession>A0AAD9KMQ5</accession>
<feature type="compositionally biased region" description="Basic and acidic residues" evidence="1">
    <location>
        <begin position="36"/>
        <end position="47"/>
    </location>
</feature>
<proteinExistence type="predicted"/>
<evidence type="ECO:0000256" key="1">
    <source>
        <dbReference type="SAM" id="MobiDB-lite"/>
    </source>
</evidence>
<dbReference type="Proteomes" id="UP001209878">
    <property type="component" value="Unassembled WGS sequence"/>
</dbReference>
<feature type="region of interest" description="Disordered" evidence="1">
    <location>
        <begin position="32"/>
        <end position="54"/>
    </location>
</feature>
<protein>
    <submittedName>
        <fullName evidence="2">Uncharacterized protein</fullName>
    </submittedName>
</protein>
<dbReference type="AlphaFoldDB" id="A0AAD9KMQ5"/>
<name>A0AAD9KMQ5_RIDPI</name>
<organism evidence="2 3">
    <name type="scientific">Ridgeia piscesae</name>
    <name type="common">Tubeworm</name>
    <dbReference type="NCBI Taxonomy" id="27915"/>
    <lineage>
        <taxon>Eukaryota</taxon>
        <taxon>Metazoa</taxon>
        <taxon>Spiralia</taxon>
        <taxon>Lophotrochozoa</taxon>
        <taxon>Annelida</taxon>
        <taxon>Polychaeta</taxon>
        <taxon>Sedentaria</taxon>
        <taxon>Canalipalpata</taxon>
        <taxon>Sabellida</taxon>
        <taxon>Siboglinidae</taxon>
        <taxon>Ridgeia</taxon>
    </lineage>
</organism>
<evidence type="ECO:0000313" key="3">
    <source>
        <dbReference type="Proteomes" id="UP001209878"/>
    </source>
</evidence>
<reference evidence="2" key="1">
    <citation type="journal article" date="2023" name="Mol. Biol. Evol.">
        <title>Third-Generation Sequencing Reveals the Adaptive Role of the Epigenome in Three Deep-Sea Polychaetes.</title>
        <authorList>
            <person name="Perez M."/>
            <person name="Aroh O."/>
            <person name="Sun Y."/>
            <person name="Lan Y."/>
            <person name="Juniper S.K."/>
            <person name="Young C.R."/>
            <person name="Angers B."/>
            <person name="Qian P.Y."/>
        </authorList>
    </citation>
    <scope>NUCLEOTIDE SEQUENCE</scope>
    <source>
        <strain evidence="2">R07B-5</strain>
    </source>
</reference>
<comment type="caution">
    <text evidence="2">The sequence shown here is derived from an EMBL/GenBank/DDBJ whole genome shotgun (WGS) entry which is preliminary data.</text>
</comment>
<keyword evidence="3" id="KW-1185">Reference proteome</keyword>